<dbReference type="SUPFAM" id="SSF51126">
    <property type="entry name" value="Pectin lyase-like"/>
    <property type="match status" value="1"/>
</dbReference>
<name>A0A423WI58_9PEZI</name>
<keyword evidence="4" id="KW-1185">Reference proteome</keyword>
<accession>A0A423WI58</accession>
<dbReference type="InterPro" id="IPR012334">
    <property type="entry name" value="Pectin_lyas_fold"/>
</dbReference>
<dbReference type="STRING" id="356882.A0A423WI58"/>
<feature type="region of interest" description="Disordered" evidence="1">
    <location>
        <begin position="1"/>
        <end position="37"/>
    </location>
</feature>
<dbReference type="Proteomes" id="UP000283895">
    <property type="component" value="Unassembled WGS sequence"/>
</dbReference>
<dbReference type="AlphaFoldDB" id="A0A423WI58"/>
<dbReference type="Pfam" id="PF06985">
    <property type="entry name" value="HET"/>
    <property type="match status" value="1"/>
</dbReference>
<feature type="compositionally biased region" description="Polar residues" evidence="1">
    <location>
        <begin position="1"/>
        <end position="21"/>
    </location>
</feature>
<evidence type="ECO:0000259" key="2">
    <source>
        <dbReference type="Pfam" id="PF06985"/>
    </source>
</evidence>
<dbReference type="InterPro" id="IPR010730">
    <property type="entry name" value="HET"/>
</dbReference>
<proteinExistence type="predicted"/>
<comment type="caution">
    <text evidence="3">The sequence shown here is derived from an EMBL/GenBank/DDBJ whole genome shotgun (WGS) entry which is preliminary data.</text>
</comment>
<sequence length="907" mass="98591">MGSSIESWFSQGENKLSSPSGAKSLGRSPTLPQSPPPLDAFSMYEMVHIQPGEFRVFQLDPSQDPSAPVVVHLLKASLADPPPYDALSYRWSGSSGHTINVNGAELGVTENLFSALHSLRQTAGSLPLTLWVDSICINQASTQERSQQVPYMGQIYTQAQTVRVWLGDEEPGAQAAFDLLRDCGRSQAPDVVDRVLRDEAGTRALTEILHRPYWGRMWMFQEIVLAPNALVHCGHYEVPWAYIQWLDKVTADGRLWLGLQVDKPWIVDFRESLLGIYHFSLPKKDYRNIKAVVLPTRKLACLDPRDKLYALLGVCSTLAKTIKVDYSIPTRDVYTDFAKGQIASDRELYTLLSAGLWDPANGEDLDLPSWVPDIRGTAGFDERYLGAAFREYFNAAGDGAPHFAFSENRGHSVLEVEALLFDTVGTCADFAVDDEQRRKALIDTFCLTADGADLSVTKLRSLFQAVVFVEAISEDTERVQRNVLGFFEDLRQLYGSRPSLTQFLESFEDVGLHILQHGGGNPLELFSGEELHHNRLEYLSRFIFKMLASTLLVPAFLGFVPLATAIAFPGAVGFGADATGGTGGTECVVTTLDDSGSGSFRDCVSESGRIVTFGISGYIQLESAVSLSSDLTINGSTAPDPGIGIMAGEVSASDQDNIIIVNMRFRQGTLDSDTGKSAFNMGKSSNIILDHCSFAYGQWDTIDAVGAVNFTVSNSIIAFPIGQQFGAHVETGPSTFFGNLWVSAHNRQPLAKDDNQYINNVIYNYQAAYTAANTGGNFSHDIINNYFIAGPSTSSPDDRYFQMKANQDVYATGNYGDSSLDGELNGAQENSVGDATVLDAPWASTSTGIVEWTAAEAVTNVLASAGASPRDEVDTLVVSQVESYGTEGGLYKDQDDTGLSNGGYGTL</sequence>
<reference evidence="3 4" key="1">
    <citation type="submission" date="2015-09" db="EMBL/GenBank/DDBJ databases">
        <title>Host preference determinants of Valsa canker pathogens revealed by comparative genomics.</title>
        <authorList>
            <person name="Yin Z."/>
            <person name="Huang L."/>
        </authorList>
    </citation>
    <scope>NUCLEOTIDE SEQUENCE [LARGE SCALE GENOMIC DNA]</scope>
    <source>
        <strain evidence="3 4">03-1</strain>
    </source>
</reference>
<organism evidence="3 4">
    <name type="scientific">Cytospora schulzeri</name>
    <dbReference type="NCBI Taxonomy" id="448051"/>
    <lineage>
        <taxon>Eukaryota</taxon>
        <taxon>Fungi</taxon>
        <taxon>Dikarya</taxon>
        <taxon>Ascomycota</taxon>
        <taxon>Pezizomycotina</taxon>
        <taxon>Sordariomycetes</taxon>
        <taxon>Sordariomycetidae</taxon>
        <taxon>Diaporthales</taxon>
        <taxon>Cytosporaceae</taxon>
        <taxon>Cytospora</taxon>
    </lineage>
</organism>
<evidence type="ECO:0000313" key="4">
    <source>
        <dbReference type="Proteomes" id="UP000283895"/>
    </source>
</evidence>
<protein>
    <recommendedName>
        <fullName evidence="2">Heterokaryon incompatibility domain-containing protein</fullName>
    </recommendedName>
</protein>
<evidence type="ECO:0000256" key="1">
    <source>
        <dbReference type="SAM" id="MobiDB-lite"/>
    </source>
</evidence>
<feature type="domain" description="Heterokaryon incompatibility" evidence="2">
    <location>
        <begin position="84"/>
        <end position="222"/>
    </location>
</feature>
<feature type="region of interest" description="Disordered" evidence="1">
    <location>
        <begin position="887"/>
        <end position="907"/>
    </location>
</feature>
<gene>
    <name evidence="3" type="ORF">VMCG_05743</name>
</gene>
<dbReference type="InterPro" id="IPR052895">
    <property type="entry name" value="HetReg/Transcr_Mod"/>
</dbReference>
<dbReference type="Gene3D" id="2.160.20.10">
    <property type="entry name" value="Single-stranded right-handed beta-helix, Pectin lyase-like"/>
    <property type="match status" value="1"/>
</dbReference>
<dbReference type="EMBL" id="LKEA01000016">
    <property type="protein sequence ID" value="ROW03070.1"/>
    <property type="molecule type" value="Genomic_DNA"/>
</dbReference>
<dbReference type="InterPro" id="IPR011050">
    <property type="entry name" value="Pectin_lyase_fold/virulence"/>
</dbReference>
<dbReference type="OrthoDB" id="2157530at2759"/>
<evidence type="ECO:0000313" key="3">
    <source>
        <dbReference type="EMBL" id="ROW03070.1"/>
    </source>
</evidence>
<dbReference type="PANTHER" id="PTHR24148:SF73">
    <property type="entry name" value="HET DOMAIN PROTEIN (AFU_ORTHOLOGUE AFUA_8G01020)"/>
    <property type="match status" value="1"/>
</dbReference>
<dbReference type="PANTHER" id="PTHR24148">
    <property type="entry name" value="ANKYRIN REPEAT DOMAIN-CONTAINING PROTEIN 39 HOMOLOG-RELATED"/>
    <property type="match status" value="1"/>
</dbReference>